<organism evidence="1 2">
    <name type="scientific">Rosistilla oblonga</name>
    <dbReference type="NCBI Taxonomy" id="2527990"/>
    <lineage>
        <taxon>Bacteria</taxon>
        <taxon>Pseudomonadati</taxon>
        <taxon>Planctomycetota</taxon>
        <taxon>Planctomycetia</taxon>
        <taxon>Pirellulales</taxon>
        <taxon>Pirellulaceae</taxon>
        <taxon>Rosistilla</taxon>
    </lineage>
</organism>
<dbReference type="RefSeq" id="WP_145284417.1">
    <property type="nucleotide sequence ID" value="NZ_CP036318.1"/>
</dbReference>
<evidence type="ECO:0000313" key="2">
    <source>
        <dbReference type="Proteomes" id="UP000316770"/>
    </source>
</evidence>
<dbReference type="AlphaFoldDB" id="A0A518IT09"/>
<dbReference type="EMBL" id="CP036318">
    <property type="protein sequence ID" value="QDV56232.1"/>
    <property type="molecule type" value="Genomic_DNA"/>
</dbReference>
<protein>
    <submittedName>
        <fullName evidence="1">Uncharacterized protein</fullName>
    </submittedName>
</protein>
<dbReference type="Proteomes" id="UP000316770">
    <property type="component" value="Chromosome"/>
</dbReference>
<sequence>MADQTEAIRKNLVAELNSEDNTKAELEAKHGKVWTTSEMQDEFDALGFMAPFIIVRKRDTGERGSLLFTHSPRFYFSFQPE</sequence>
<evidence type="ECO:0000313" key="1">
    <source>
        <dbReference type="EMBL" id="QDV56232.1"/>
    </source>
</evidence>
<reference evidence="1 2" key="1">
    <citation type="submission" date="2019-02" db="EMBL/GenBank/DDBJ databases">
        <title>Deep-cultivation of Planctomycetes and their phenomic and genomic characterization uncovers novel biology.</title>
        <authorList>
            <person name="Wiegand S."/>
            <person name="Jogler M."/>
            <person name="Boedeker C."/>
            <person name="Pinto D."/>
            <person name="Vollmers J."/>
            <person name="Rivas-Marin E."/>
            <person name="Kohn T."/>
            <person name="Peeters S.H."/>
            <person name="Heuer A."/>
            <person name="Rast P."/>
            <person name="Oberbeckmann S."/>
            <person name="Bunk B."/>
            <person name="Jeske O."/>
            <person name="Meyerdierks A."/>
            <person name="Storesund J.E."/>
            <person name="Kallscheuer N."/>
            <person name="Luecker S."/>
            <person name="Lage O.M."/>
            <person name="Pohl T."/>
            <person name="Merkel B.J."/>
            <person name="Hornburger P."/>
            <person name="Mueller R.-W."/>
            <person name="Bruemmer F."/>
            <person name="Labrenz M."/>
            <person name="Spormann A.M."/>
            <person name="Op den Camp H."/>
            <person name="Overmann J."/>
            <person name="Amann R."/>
            <person name="Jetten M.S.M."/>
            <person name="Mascher T."/>
            <person name="Medema M.H."/>
            <person name="Devos D.P."/>
            <person name="Kaster A.-K."/>
            <person name="Ovreas L."/>
            <person name="Rohde M."/>
            <person name="Galperin M.Y."/>
            <person name="Jogler C."/>
        </authorList>
    </citation>
    <scope>NUCLEOTIDE SEQUENCE [LARGE SCALE GENOMIC DNA]</scope>
    <source>
        <strain evidence="1 2">Mal33</strain>
    </source>
</reference>
<gene>
    <name evidence="1" type="ORF">Mal33_22140</name>
</gene>
<keyword evidence="2" id="KW-1185">Reference proteome</keyword>
<accession>A0A518IT09</accession>
<name>A0A518IT09_9BACT</name>
<proteinExistence type="predicted"/>